<protein>
    <submittedName>
        <fullName evidence="1">Uncharacterized protein</fullName>
    </submittedName>
</protein>
<evidence type="ECO:0000313" key="2">
    <source>
        <dbReference type="Proteomes" id="UP000179266"/>
    </source>
</evidence>
<gene>
    <name evidence="1" type="ORF">A2161_01670</name>
</gene>
<reference evidence="1 2" key="1">
    <citation type="journal article" date="2016" name="Nat. Commun.">
        <title>Thousands of microbial genomes shed light on interconnected biogeochemical processes in an aquifer system.</title>
        <authorList>
            <person name="Anantharaman K."/>
            <person name="Brown C.T."/>
            <person name="Hug L.A."/>
            <person name="Sharon I."/>
            <person name="Castelle C.J."/>
            <person name="Probst A.J."/>
            <person name="Thomas B.C."/>
            <person name="Singh A."/>
            <person name="Wilkins M.J."/>
            <person name="Karaoz U."/>
            <person name="Brodie E.L."/>
            <person name="Williams K.H."/>
            <person name="Hubbard S.S."/>
            <person name="Banfield J.F."/>
        </authorList>
    </citation>
    <scope>NUCLEOTIDE SEQUENCE [LARGE SCALE GENOMIC DNA]</scope>
</reference>
<sequence length="70" mass="7893">MRTQKIISNILFIMIVLTCIPASLNAEYCFGDIAPCSARDIPILRIEIFKYFADLSYHLIKAGIGPFGVW</sequence>
<comment type="caution">
    <text evidence="1">The sequence shown here is derived from an EMBL/GenBank/DDBJ whole genome shotgun (WGS) entry which is preliminary data.</text>
</comment>
<proteinExistence type="predicted"/>
<dbReference type="AlphaFoldDB" id="A0A1F7S1P8"/>
<dbReference type="Proteomes" id="UP000179266">
    <property type="component" value="Unassembled WGS sequence"/>
</dbReference>
<name>A0A1F7S1P8_9BACT</name>
<organism evidence="1 2">
    <name type="scientific">Candidatus Schekmanbacteria bacterium RBG_13_48_7</name>
    <dbReference type="NCBI Taxonomy" id="1817878"/>
    <lineage>
        <taxon>Bacteria</taxon>
        <taxon>Candidatus Schekmaniibacteriota</taxon>
    </lineage>
</organism>
<dbReference type="EMBL" id="MGDD01000092">
    <property type="protein sequence ID" value="OGL47218.1"/>
    <property type="molecule type" value="Genomic_DNA"/>
</dbReference>
<evidence type="ECO:0000313" key="1">
    <source>
        <dbReference type="EMBL" id="OGL47218.1"/>
    </source>
</evidence>
<accession>A0A1F7S1P8</accession>